<protein>
    <recommendedName>
        <fullName evidence="3">Membrane or secreted protein</fullName>
    </recommendedName>
</protein>
<proteinExistence type="predicted"/>
<evidence type="ECO:0008006" key="3">
    <source>
        <dbReference type="Google" id="ProtNLM"/>
    </source>
</evidence>
<dbReference type="AlphaFoldDB" id="A0A916N868"/>
<comment type="caution">
    <text evidence="1">The sequence shown here is derived from an EMBL/GenBank/DDBJ whole genome shotgun (WGS) entry which is preliminary data.</text>
</comment>
<organism evidence="1 2">
    <name type="scientific">Dyadobacter helix</name>
    <dbReference type="NCBI Taxonomy" id="2822344"/>
    <lineage>
        <taxon>Bacteria</taxon>
        <taxon>Pseudomonadati</taxon>
        <taxon>Bacteroidota</taxon>
        <taxon>Cytophagia</taxon>
        <taxon>Cytophagales</taxon>
        <taxon>Spirosomataceae</taxon>
        <taxon>Dyadobacter</taxon>
    </lineage>
</organism>
<reference evidence="1" key="1">
    <citation type="submission" date="2021-04" db="EMBL/GenBank/DDBJ databases">
        <authorList>
            <person name="Rodrigo-Torres L."/>
            <person name="Arahal R. D."/>
            <person name="Lucena T."/>
        </authorList>
    </citation>
    <scope>NUCLEOTIDE SEQUENCE</scope>
    <source>
        <strain evidence="1">CECT 9275</strain>
    </source>
</reference>
<dbReference type="EMBL" id="CAJRAF010000002">
    <property type="protein sequence ID" value="CAG5012290.1"/>
    <property type="molecule type" value="Genomic_DNA"/>
</dbReference>
<gene>
    <name evidence="1" type="ORF">DYBT9275_05146</name>
</gene>
<keyword evidence="2" id="KW-1185">Reference proteome</keyword>
<evidence type="ECO:0000313" key="2">
    <source>
        <dbReference type="Proteomes" id="UP000680038"/>
    </source>
</evidence>
<evidence type="ECO:0000313" key="1">
    <source>
        <dbReference type="EMBL" id="CAG5012290.1"/>
    </source>
</evidence>
<sequence length="242" mass="27100">MRENSKTPVMMKQITLLLILIAQLSMAQVPKGAWKSQEPTGSTSILIVGDNYLTIASYSLLNKYFERSEGGPFTMQGNKMTYTPEFNSSDTAKIGIPVVFTITRKDGVLTLRYEEAMVWMLVDDASTSPMAGTWRITERANGQGALEKIHQTGTRKTLKLLSGSRFQWIAFDLAVKGFYATGGGTYTIKDGKYTEQIQFFSKDNNRVGSSLVFNWKLEDGRWDHSGKSTTGSPVHEIWEKIK</sequence>
<name>A0A916N868_9BACT</name>
<accession>A0A916N868</accession>
<dbReference type="Gene3D" id="2.40.128.490">
    <property type="entry name" value="Uncharacterised protein PF14869, DUF4488"/>
    <property type="match status" value="1"/>
</dbReference>
<dbReference type="Proteomes" id="UP000680038">
    <property type="component" value="Unassembled WGS sequence"/>
</dbReference>